<keyword evidence="2" id="KW-1185">Reference proteome</keyword>
<gene>
    <name evidence="1" type="ORF">Glove_21g243</name>
</gene>
<evidence type="ECO:0000313" key="2">
    <source>
        <dbReference type="Proteomes" id="UP000266861"/>
    </source>
</evidence>
<dbReference type="EMBL" id="PQFF01000019">
    <property type="protein sequence ID" value="RHZ88643.1"/>
    <property type="molecule type" value="Genomic_DNA"/>
</dbReference>
<dbReference type="OrthoDB" id="2491468at2759"/>
<proteinExistence type="predicted"/>
<evidence type="ECO:0000313" key="1">
    <source>
        <dbReference type="EMBL" id="RHZ88643.1"/>
    </source>
</evidence>
<organism evidence="1 2">
    <name type="scientific">Diversispora epigaea</name>
    <dbReference type="NCBI Taxonomy" id="1348612"/>
    <lineage>
        <taxon>Eukaryota</taxon>
        <taxon>Fungi</taxon>
        <taxon>Fungi incertae sedis</taxon>
        <taxon>Mucoromycota</taxon>
        <taxon>Glomeromycotina</taxon>
        <taxon>Glomeromycetes</taxon>
        <taxon>Diversisporales</taxon>
        <taxon>Diversisporaceae</taxon>
        <taxon>Diversispora</taxon>
    </lineage>
</organism>
<protein>
    <submittedName>
        <fullName evidence="1">Uncharacterized protein</fullName>
    </submittedName>
</protein>
<name>A0A397JUU1_9GLOM</name>
<dbReference type="Proteomes" id="UP000266861">
    <property type="component" value="Unassembled WGS sequence"/>
</dbReference>
<comment type="caution">
    <text evidence="1">The sequence shown here is derived from an EMBL/GenBank/DDBJ whole genome shotgun (WGS) entry which is preliminary data.</text>
</comment>
<reference evidence="1 2" key="1">
    <citation type="submission" date="2018-08" db="EMBL/GenBank/DDBJ databases">
        <title>Genome and evolution of the arbuscular mycorrhizal fungus Diversispora epigaea (formerly Glomus versiforme) and its bacterial endosymbionts.</title>
        <authorList>
            <person name="Sun X."/>
            <person name="Fei Z."/>
            <person name="Harrison M."/>
        </authorList>
    </citation>
    <scope>NUCLEOTIDE SEQUENCE [LARGE SCALE GENOMIC DNA]</scope>
    <source>
        <strain evidence="1 2">IT104</strain>
    </source>
</reference>
<accession>A0A397JUU1</accession>
<sequence>MLKAKNAELEIRNQELVTINAELVARIKNWRLLIPEYRIKGFQRQSEAANIQLAARKKMYADLNVELDAKMKKLKTDGENKDLCL</sequence>
<dbReference type="AlphaFoldDB" id="A0A397JUU1"/>